<evidence type="ECO:0000256" key="2">
    <source>
        <dbReference type="ARBA" id="ARBA00022737"/>
    </source>
</evidence>
<dbReference type="GeneID" id="16073789"/>
<dbReference type="InterPro" id="IPR001680">
    <property type="entry name" value="WD40_rpt"/>
</dbReference>
<feature type="repeat" description="WD" evidence="3">
    <location>
        <begin position="178"/>
        <end position="219"/>
    </location>
</feature>
<dbReference type="SUPFAM" id="SSF50978">
    <property type="entry name" value="WD40 repeat-like"/>
    <property type="match status" value="1"/>
</dbReference>
<dbReference type="Gene3D" id="2.130.10.10">
    <property type="entry name" value="YVTN repeat-like/Quinoprotein amine dehydrogenase"/>
    <property type="match status" value="1"/>
</dbReference>
<dbReference type="PANTHER" id="PTHR19919">
    <property type="entry name" value="WD REPEAT CONTAINING PROTEIN"/>
    <property type="match status" value="1"/>
</dbReference>
<evidence type="ECO:0000256" key="3">
    <source>
        <dbReference type="PROSITE-ProRule" id="PRU00221"/>
    </source>
</evidence>
<dbReference type="InterPro" id="IPR036322">
    <property type="entry name" value="WD40_repeat_dom_sf"/>
</dbReference>
<dbReference type="InterPro" id="IPR019775">
    <property type="entry name" value="WD40_repeat_CS"/>
</dbReference>
<dbReference type="FunCoup" id="F2UCK7">
    <property type="interactions" value="1704"/>
</dbReference>
<keyword evidence="1 3" id="KW-0853">WD repeat</keyword>
<evidence type="ECO:0000313" key="4">
    <source>
        <dbReference type="EMBL" id="EGD74314.1"/>
    </source>
</evidence>
<dbReference type="Proteomes" id="UP000007799">
    <property type="component" value="Unassembled WGS sequence"/>
</dbReference>
<organism evidence="5">
    <name type="scientific">Salpingoeca rosetta (strain ATCC 50818 / BSB-021)</name>
    <dbReference type="NCBI Taxonomy" id="946362"/>
    <lineage>
        <taxon>Eukaryota</taxon>
        <taxon>Choanoflagellata</taxon>
        <taxon>Craspedida</taxon>
        <taxon>Salpingoecidae</taxon>
        <taxon>Salpingoeca</taxon>
    </lineage>
</organism>
<dbReference type="eggNOG" id="KOG0290">
    <property type="taxonomic scope" value="Eukaryota"/>
</dbReference>
<dbReference type="PROSITE" id="PS50294">
    <property type="entry name" value="WD_REPEATS_REGION"/>
    <property type="match status" value="1"/>
</dbReference>
<name>F2UCK7_SALR5</name>
<evidence type="ECO:0000313" key="5">
    <source>
        <dbReference type="Proteomes" id="UP000007799"/>
    </source>
</evidence>
<gene>
    <name evidence="4" type="ORF">PTSG_06323</name>
</gene>
<dbReference type="KEGG" id="sre:PTSG_06323"/>
<feature type="repeat" description="WD" evidence="3">
    <location>
        <begin position="267"/>
        <end position="301"/>
    </location>
</feature>
<dbReference type="OMA" id="TIAMDAC"/>
<dbReference type="AlphaFoldDB" id="F2UCK7"/>
<keyword evidence="5" id="KW-1185">Reference proteome</keyword>
<dbReference type="PROSITE" id="PS00678">
    <property type="entry name" value="WD_REPEATS_1"/>
    <property type="match status" value="1"/>
</dbReference>
<accession>F2UCK7</accession>
<dbReference type="STRING" id="946362.F2UCK7"/>
<dbReference type="Pfam" id="PF00400">
    <property type="entry name" value="WD40"/>
    <property type="match status" value="2"/>
</dbReference>
<protein>
    <submittedName>
        <fullName evidence="4">Prov protein</fullName>
    </submittedName>
</protein>
<dbReference type="EMBL" id="GL832968">
    <property type="protein sequence ID" value="EGD74314.1"/>
    <property type="molecule type" value="Genomic_DNA"/>
</dbReference>
<reference evidence="4" key="1">
    <citation type="submission" date="2009-08" db="EMBL/GenBank/DDBJ databases">
        <title>Annotation of Salpingoeca rosetta.</title>
        <authorList>
            <consortium name="The Broad Institute Genome Sequencing Platform"/>
            <person name="Russ C."/>
            <person name="Cuomo C."/>
            <person name="Burger G."/>
            <person name="Gray M.W."/>
            <person name="Holland P.W.H."/>
            <person name="King N."/>
            <person name="Lang F.B.F."/>
            <person name="Roger A.J."/>
            <person name="Ruiz-Trillo I."/>
            <person name="Young S.K."/>
            <person name="Zeng Q."/>
            <person name="Gargeya S."/>
            <person name="Alvarado L."/>
            <person name="Berlin A."/>
            <person name="Chapman S.B."/>
            <person name="Chen Z."/>
            <person name="Freedman E."/>
            <person name="Gellesch M."/>
            <person name="Goldberg J."/>
            <person name="Griggs A."/>
            <person name="Gujja S."/>
            <person name="Heilman E."/>
            <person name="Heiman D."/>
            <person name="Howarth C."/>
            <person name="Mehta T."/>
            <person name="Neiman D."/>
            <person name="Pearson M."/>
            <person name="Roberts A."/>
            <person name="Saif S."/>
            <person name="Shea T."/>
            <person name="Shenoy N."/>
            <person name="Sisk P."/>
            <person name="Stolte C."/>
            <person name="Sykes S."/>
            <person name="White J."/>
            <person name="Yandava C."/>
            <person name="Haas B."/>
            <person name="Nusbaum C."/>
            <person name="Birren B."/>
        </authorList>
    </citation>
    <scope>NUCLEOTIDE SEQUENCE [LARGE SCALE GENOMIC DNA]</scope>
    <source>
        <strain evidence="4">ATCC 50818</strain>
    </source>
</reference>
<proteinExistence type="predicted"/>
<dbReference type="InterPro" id="IPR045159">
    <property type="entry name" value="DCAF7-like"/>
</dbReference>
<sequence length="347" mass="38652">MGDGASSAKEASKKDMFKYSAPWPVYSLAFSRAKTKPFRLAAGSFIEEYKNKVQILDINEETGDFEVHSQVDHPYPTTKIQWIPDPEETRPELFATTGDYLRLWRVGEGEGGRNRTNLEVILNNNKTSEFCAPLTSFDWHEVDPNFIVTSSIDTTCTVWNITAEKAAGRAMGSVKSQLIAHDQEVYDVAYSNDVNIFTSVSADASVRMFDLRSLDHSTIVYEDEGNQPLLRLACNKQDPNYLAVVKIDDPSVVIIDIRMPCMSLAVLNAHSGACNGAVWAPHSAAHLITVSDDKRTLIWDICNIPMRAPEPILCYEPDGPINQVQWSTVDTSWVGITWGSSIEVLKT</sequence>
<evidence type="ECO:0000256" key="1">
    <source>
        <dbReference type="ARBA" id="ARBA00022574"/>
    </source>
</evidence>
<dbReference type="InterPro" id="IPR015943">
    <property type="entry name" value="WD40/YVTN_repeat-like_dom_sf"/>
</dbReference>
<dbReference type="SMART" id="SM00320">
    <property type="entry name" value="WD40"/>
    <property type="match status" value="3"/>
</dbReference>
<dbReference type="RefSeq" id="XP_004993214.1">
    <property type="nucleotide sequence ID" value="XM_004993157.1"/>
</dbReference>
<dbReference type="OrthoDB" id="24670at2759"/>
<dbReference type="InParanoid" id="F2UCK7"/>
<keyword evidence="2" id="KW-0677">Repeat</keyword>
<dbReference type="PROSITE" id="PS50082">
    <property type="entry name" value="WD_REPEATS_2"/>
    <property type="match status" value="2"/>
</dbReference>